<dbReference type="Pfam" id="PF03864">
    <property type="entry name" value="Phage_cap_E"/>
    <property type="match status" value="1"/>
</dbReference>
<reference evidence="1" key="1">
    <citation type="submission" date="2022-03" db="EMBL/GenBank/DDBJ databases">
        <title>Fererhizobium litorale gen. nov., sp. nov., isolated from sandy sediments of the Sea of Japan seashore.</title>
        <authorList>
            <person name="Romanenko L."/>
            <person name="Kurilenko V."/>
            <person name="Otstavnykh N."/>
            <person name="Svetashev V."/>
            <person name="Tekutyeva L."/>
            <person name="Isaeva M."/>
            <person name="Mikhailov V."/>
        </authorList>
    </citation>
    <scope>NUCLEOTIDE SEQUENCE</scope>
    <source>
        <strain evidence="1">KMM 9576</strain>
    </source>
</reference>
<evidence type="ECO:0000313" key="2">
    <source>
        <dbReference type="Proteomes" id="UP001161580"/>
    </source>
</evidence>
<dbReference type="InterPro" id="IPR005564">
    <property type="entry name" value="Major_capsid_GpE"/>
</dbReference>
<dbReference type="EMBL" id="JALDYZ010000016">
    <property type="protein sequence ID" value="MDI7924591.1"/>
    <property type="molecule type" value="Genomic_DNA"/>
</dbReference>
<comment type="caution">
    <text evidence="1">The sequence shown here is derived from an EMBL/GenBank/DDBJ whole genome shotgun (WGS) entry which is preliminary data.</text>
</comment>
<gene>
    <name evidence="1" type="ORF">MRS75_21235</name>
</gene>
<accession>A0AAE3QJP4</accession>
<organism evidence="1 2">
    <name type="scientific">Ferirhizobium litorale</name>
    <dbReference type="NCBI Taxonomy" id="2927786"/>
    <lineage>
        <taxon>Bacteria</taxon>
        <taxon>Pseudomonadati</taxon>
        <taxon>Pseudomonadota</taxon>
        <taxon>Alphaproteobacteria</taxon>
        <taxon>Hyphomicrobiales</taxon>
        <taxon>Rhizobiaceae</taxon>
        <taxon>Ferirhizobium</taxon>
    </lineage>
</organism>
<evidence type="ECO:0000313" key="1">
    <source>
        <dbReference type="EMBL" id="MDI7924591.1"/>
    </source>
</evidence>
<protein>
    <submittedName>
        <fullName evidence="1">Major capsid protein</fullName>
    </submittedName>
</protein>
<dbReference type="RefSeq" id="WP_311794661.1">
    <property type="nucleotide sequence ID" value="NZ_JALDYZ010000016.1"/>
</dbReference>
<dbReference type="Proteomes" id="UP001161580">
    <property type="component" value="Unassembled WGS sequence"/>
</dbReference>
<name>A0AAE3QJP4_9HYPH</name>
<sequence length="336" mass="37019">MSAPNAHSGDPYSLESLTAAVNTEPYRPGQIGASGLFEEDSVTTTIVSVELRDGKLGLVEPTARGGPGETTGDEQRRKIPFEVDHYQRDDSILADEVQNVREFGTETALETIENRVNRKAQRHARDLTMTLEHQRVGAIKGNVTSKSGQVLIDLYNAFGIAVPAAVSLELDVEGTIVPNLFQDVVYSVEDDLDEQYTGIRVFTGRDFHKALFTHKSVREQFMINTGMVLLKNEVPDVFSFGGATWERYKTGAKATADLGAPYIAANEARLVVEGVPELFITRFAPADYNETVNTPGLPFYSRAIEKRNGKGYDLEVQMNAISLCTKPQTLRKLTLS</sequence>
<proteinExistence type="predicted"/>
<dbReference type="AlphaFoldDB" id="A0AAE3QJP4"/>
<keyword evidence="2" id="KW-1185">Reference proteome</keyword>